<evidence type="ECO:0000313" key="1">
    <source>
        <dbReference type="Proteomes" id="UP000887540"/>
    </source>
</evidence>
<reference evidence="2" key="1">
    <citation type="submission" date="2022-11" db="UniProtKB">
        <authorList>
            <consortium name="WormBaseParasite"/>
        </authorList>
    </citation>
    <scope>IDENTIFICATION</scope>
</reference>
<accession>A0A914CYE0</accession>
<proteinExistence type="predicted"/>
<dbReference type="PANTHER" id="PTHR33651">
    <property type="entry name" value="PROTEIN CBG06246"/>
    <property type="match status" value="1"/>
</dbReference>
<sequence>MYNGIILETSEIYFTLIYASKGYQLHNILIDFEDKPDGVSQGRVCKINLEGTEELFFVKCHHNGPRPSQSQYSNSGAPDVRELFVYKVFELLNILGNVYFFVPSNGRPWDLFIATEGVKNLNLFGDLKKEVNLPALAFIELLQFVLQLRDVGTNLSNCGQTEDGKPVIVDFSIPDYQEDFVLNAEDIMAYLAAKEYSQLARRQE</sequence>
<dbReference type="Proteomes" id="UP000887540">
    <property type="component" value="Unplaced"/>
</dbReference>
<protein>
    <submittedName>
        <fullName evidence="2">Protein kinase domain-containing protein</fullName>
    </submittedName>
</protein>
<organism evidence="1 2">
    <name type="scientific">Acrobeloides nanus</name>
    <dbReference type="NCBI Taxonomy" id="290746"/>
    <lineage>
        <taxon>Eukaryota</taxon>
        <taxon>Metazoa</taxon>
        <taxon>Ecdysozoa</taxon>
        <taxon>Nematoda</taxon>
        <taxon>Chromadorea</taxon>
        <taxon>Rhabditida</taxon>
        <taxon>Tylenchina</taxon>
        <taxon>Cephalobomorpha</taxon>
        <taxon>Cephaloboidea</taxon>
        <taxon>Cephalobidae</taxon>
        <taxon>Acrobeloides</taxon>
    </lineage>
</organism>
<evidence type="ECO:0000313" key="2">
    <source>
        <dbReference type="WBParaSite" id="ACRNAN_scaffold15656.g17488.t1"/>
    </source>
</evidence>
<name>A0A914CYE0_9BILA</name>
<keyword evidence="1" id="KW-1185">Reference proteome</keyword>
<dbReference type="AlphaFoldDB" id="A0A914CYE0"/>
<dbReference type="PANTHER" id="PTHR33651:SF2">
    <property type="entry name" value="PI3K_PI4K CATALYTIC DOMAIN-CONTAINING PROTEIN"/>
    <property type="match status" value="1"/>
</dbReference>
<dbReference type="WBParaSite" id="ACRNAN_scaffold15656.g17488.t1">
    <property type="protein sequence ID" value="ACRNAN_scaffold15656.g17488.t1"/>
    <property type="gene ID" value="ACRNAN_scaffold15656.g17488"/>
</dbReference>